<accession>A0A3P7KEP8</accession>
<keyword evidence="3" id="KW-1185">Reference proteome</keyword>
<evidence type="ECO:0000259" key="1">
    <source>
        <dbReference type="Pfam" id="PF23043"/>
    </source>
</evidence>
<dbReference type="AlphaFoldDB" id="A0A3P7KEP8"/>
<dbReference type="EMBL" id="UYYB01013048">
    <property type="protein sequence ID" value="VDM69665.1"/>
    <property type="molecule type" value="Genomic_DNA"/>
</dbReference>
<protein>
    <recommendedName>
        <fullName evidence="1">UBE2O-like SH3-B domain-containing protein</fullName>
    </recommendedName>
</protein>
<organism evidence="2 3">
    <name type="scientific">Strongylus vulgaris</name>
    <name type="common">Blood worm</name>
    <dbReference type="NCBI Taxonomy" id="40348"/>
    <lineage>
        <taxon>Eukaryota</taxon>
        <taxon>Metazoa</taxon>
        <taxon>Ecdysozoa</taxon>
        <taxon>Nematoda</taxon>
        <taxon>Chromadorea</taxon>
        <taxon>Rhabditida</taxon>
        <taxon>Rhabditina</taxon>
        <taxon>Rhabditomorpha</taxon>
        <taxon>Strongyloidea</taxon>
        <taxon>Strongylidae</taxon>
        <taxon>Strongylus</taxon>
    </lineage>
</organism>
<name>A0A3P7KEP8_STRVU</name>
<reference evidence="2 3" key="1">
    <citation type="submission" date="2018-11" db="EMBL/GenBank/DDBJ databases">
        <authorList>
            <consortium name="Pathogen Informatics"/>
        </authorList>
    </citation>
    <scope>NUCLEOTIDE SEQUENCE [LARGE SCALE GENOMIC DNA]</scope>
</reference>
<dbReference type="Pfam" id="PF23043">
    <property type="entry name" value="SH3-B_UBE2O"/>
    <property type="match status" value="1"/>
</dbReference>
<evidence type="ECO:0000313" key="3">
    <source>
        <dbReference type="Proteomes" id="UP000270094"/>
    </source>
</evidence>
<sequence>MNGTVERQIPGYMLIPHDPDLDQQDHLPGVIVARKDVQNAESVFGLILSTNRAERSCVVSWFERTKDSVKNLGEEECLLFDIMPHPHYKRLFIGNYGVVLDQQHSSNDIRDVAFQVVADLANGKQRIRFLNGREEELWPFDILPIHFVDESLDSDSDESSTISENETLNDANKNGVTLKAIVEILERFGITDGDKDENAHHLAVEEAVKSFIKSYPELDDYSRKRSSNDPEARKTQVLFAGCVLEVFMTLFPGSLDIFVVFTVCTNLGI</sequence>
<dbReference type="OrthoDB" id="5845529at2759"/>
<dbReference type="InterPro" id="IPR057733">
    <property type="entry name" value="UBE2O-like_SH3-B"/>
</dbReference>
<proteinExistence type="predicted"/>
<dbReference type="Proteomes" id="UP000270094">
    <property type="component" value="Unassembled WGS sequence"/>
</dbReference>
<evidence type="ECO:0000313" key="2">
    <source>
        <dbReference type="EMBL" id="VDM69665.1"/>
    </source>
</evidence>
<gene>
    <name evidence="2" type="ORF">SVUK_LOCUS4663</name>
</gene>
<feature type="domain" description="UBE2O-like SH3-B" evidence="1">
    <location>
        <begin position="24"/>
        <end position="86"/>
    </location>
</feature>